<feature type="signal peptide" evidence="1">
    <location>
        <begin position="1"/>
        <end position="20"/>
    </location>
</feature>
<protein>
    <recommendedName>
        <fullName evidence="4">Secreted protein</fullName>
    </recommendedName>
</protein>
<accession>A0A251PVY4</accession>
<reference evidence="2 3" key="1">
    <citation type="journal article" date="2013" name="Nat. Genet.">
        <title>The high-quality draft genome of peach (Prunus persica) identifies unique patterns of genetic diversity, domestication and genome evolution.</title>
        <authorList>
            <consortium name="International Peach Genome Initiative"/>
            <person name="Verde I."/>
            <person name="Abbott A.G."/>
            <person name="Scalabrin S."/>
            <person name="Jung S."/>
            <person name="Shu S."/>
            <person name="Marroni F."/>
            <person name="Zhebentyayeva T."/>
            <person name="Dettori M.T."/>
            <person name="Grimwood J."/>
            <person name="Cattonaro F."/>
            <person name="Zuccolo A."/>
            <person name="Rossini L."/>
            <person name="Jenkins J."/>
            <person name="Vendramin E."/>
            <person name="Meisel L.A."/>
            <person name="Decroocq V."/>
            <person name="Sosinski B."/>
            <person name="Prochnik S."/>
            <person name="Mitros T."/>
            <person name="Policriti A."/>
            <person name="Cipriani G."/>
            <person name="Dondini L."/>
            <person name="Ficklin S."/>
            <person name="Goodstein D.M."/>
            <person name="Xuan P."/>
            <person name="Del Fabbro C."/>
            <person name="Aramini V."/>
            <person name="Copetti D."/>
            <person name="Gonzalez S."/>
            <person name="Horner D.S."/>
            <person name="Falchi R."/>
            <person name="Lucas S."/>
            <person name="Mica E."/>
            <person name="Maldonado J."/>
            <person name="Lazzari B."/>
            <person name="Bielenberg D."/>
            <person name="Pirona R."/>
            <person name="Miculan M."/>
            <person name="Barakat A."/>
            <person name="Testolin R."/>
            <person name="Stella A."/>
            <person name="Tartarini S."/>
            <person name="Tonutti P."/>
            <person name="Arus P."/>
            <person name="Orellana A."/>
            <person name="Wells C."/>
            <person name="Main D."/>
            <person name="Vizzotto G."/>
            <person name="Silva H."/>
            <person name="Salamini F."/>
            <person name="Schmutz J."/>
            <person name="Morgante M."/>
            <person name="Rokhsar D.S."/>
        </authorList>
    </citation>
    <scope>NUCLEOTIDE SEQUENCE [LARGE SCALE GENOMIC DNA]</scope>
    <source>
        <strain evidence="3">cv. Nemared</strain>
    </source>
</reference>
<dbReference type="Gramene" id="ONI15734">
    <property type="protein sequence ID" value="ONI15734"/>
    <property type="gene ID" value="PRUPE_3G058000"/>
</dbReference>
<dbReference type="EMBL" id="CM007653">
    <property type="protein sequence ID" value="ONI15734.1"/>
    <property type="molecule type" value="Genomic_DNA"/>
</dbReference>
<keyword evidence="3" id="KW-1185">Reference proteome</keyword>
<evidence type="ECO:0000313" key="3">
    <source>
        <dbReference type="Proteomes" id="UP000006882"/>
    </source>
</evidence>
<organism evidence="2 3">
    <name type="scientific">Prunus persica</name>
    <name type="common">Peach</name>
    <name type="synonym">Amygdalus persica</name>
    <dbReference type="NCBI Taxonomy" id="3760"/>
    <lineage>
        <taxon>Eukaryota</taxon>
        <taxon>Viridiplantae</taxon>
        <taxon>Streptophyta</taxon>
        <taxon>Embryophyta</taxon>
        <taxon>Tracheophyta</taxon>
        <taxon>Spermatophyta</taxon>
        <taxon>Magnoliopsida</taxon>
        <taxon>eudicotyledons</taxon>
        <taxon>Gunneridae</taxon>
        <taxon>Pentapetalae</taxon>
        <taxon>rosids</taxon>
        <taxon>fabids</taxon>
        <taxon>Rosales</taxon>
        <taxon>Rosaceae</taxon>
        <taxon>Amygdaloideae</taxon>
        <taxon>Amygdaleae</taxon>
        <taxon>Prunus</taxon>
    </lineage>
</organism>
<dbReference type="Proteomes" id="UP000006882">
    <property type="component" value="Chromosome G3"/>
</dbReference>
<proteinExistence type="predicted"/>
<evidence type="ECO:0000313" key="2">
    <source>
        <dbReference type="EMBL" id="ONI15734.1"/>
    </source>
</evidence>
<name>A0A251PVY4_PRUPE</name>
<feature type="chain" id="PRO_5012603327" description="Secreted protein" evidence="1">
    <location>
        <begin position="21"/>
        <end position="91"/>
    </location>
</feature>
<sequence length="91" mass="10722">MYLVFVACLAICILIFLCLASSVCHTCITWCMQAETYNVPMNHPMPMLCHVWRCFSQTEKSFTQRETFVIAIWLFTRLTLTMRHCIYNIFA</sequence>
<dbReference type="AlphaFoldDB" id="A0A251PVY4"/>
<keyword evidence="1" id="KW-0732">Signal</keyword>
<evidence type="ECO:0008006" key="4">
    <source>
        <dbReference type="Google" id="ProtNLM"/>
    </source>
</evidence>
<gene>
    <name evidence="2" type="ORF">PRUPE_3G058000</name>
</gene>
<evidence type="ECO:0000256" key="1">
    <source>
        <dbReference type="SAM" id="SignalP"/>
    </source>
</evidence>